<dbReference type="InterPro" id="IPR036397">
    <property type="entry name" value="RNaseH_sf"/>
</dbReference>
<dbReference type="EMBL" id="BGPR01000004">
    <property type="protein sequence ID" value="GBL73918.1"/>
    <property type="molecule type" value="Genomic_DNA"/>
</dbReference>
<feature type="domain" description="Integrase catalytic" evidence="2">
    <location>
        <begin position="1"/>
        <end position="124"/>
    </location>
</feature>
<feature type="region of interest" description="Disordered" evidence="1">
    <location>
        <begin position="189"/>
        <end position="211"/>
    </location>
</feature>
<dbReference type="InterPro" id="IPR001584">
    <property type="entry name" value="Integrase_cat-core"/>
</dbReference>
<dbReference type="GO" id="GO:0003676">
    <property type="term" value="F:nucleic acid binding"/>
    <property type="evidence" value="ECO:0007669"/>
    <property type="project" value="InterPro"/>
</dbReference>
<reference evidence="3 4" key="1">
    <citation type="journal article" date="2019" name="Sci. Rep.">
        <title>Orb-weaving spider Araneus ventricosus genome elucidates the spidroin gene catalogue.</title>
        <authorList>
            <person name="Kono N."/>
            <person name="Nakamura H."/>
            <person name="Ohtoshi R."/>
            <person name="Moran D.A.P."/>
            <person name="Shinohara A."/>
            <person name="Yoshida Y."/>
            <person name="Fujiwara M."/>
            <person name="Mori M."/>
            <person name="Tomita M."/>
            <person name="Arakawa K."/>
        </authorList>
    </citation>
    <scope>NUCLEOTIDE SEQUENCE [LARGE SCALE GENOMIC DNA]</scope>
</reference>
<dbReference type="InterPro" id="IPR050951">
    <property type="entry name" value="Retrovirus_Pol_polyprotein"/>
</dbReference>
<dbReference type="OrthoDB" id="6419861at2759"/>
<evidence type="ECO:0000256" key="1">
    <source>
        <dbReference type="SAM" id="MobiDB-lite"/>
    </source>
</evidence>
<keyword evidence="4" id="KW-1185">Reference proteome</keyword>
<dbReference type="PANTHER" id="PTHR37984:SF5">
    <property type="entry name" value="PROTEIN NYNRIN-LIKE"/>
    <property type="match status" value="1"/>
</dbReference>
<gene>
    <name evidence="3" type="ORF">AVEN_230858_1</name>
</gene>
<dbReference type="PANTHER" id="PTHR37984">
    <property type="entry name" value="PROTEIN CBG26694"/>
    <property type="match status" value="1"/>
</dbReference>
<dbReference type="PROSITE" id="PS50994">
    <property type="entry name" value="INTEGRASE"/>
    <property type="match status" value="1"/>
</dbReference>
<protein>
    <recommendedName>
        <fullName evidence="2">Integrase catalytic domain-containing protein</fullName>
    </recommendedName>
</protein>
<proteinExistence type="predicted"/>
<dbReference type="InterPro" id="IPR012337">
    <property type="entry name" value="RNaseH-like_sf"/>
</dbReference>
<dbReference type="Proteomes" id="UP000499080">
    <property type="component" value="Unassembled WGS sequence"/>
</dbReference>
<comment type="caution">
    <text evidence="3">The sequence shown here is derived from an EMBL/GenBank/DDBJ whole genome shotgun (WGS) entry which is preliminary data.</text>
</comment>
<accession>A0A4Y2A2B4</accession>
<feature type="compositionally biased region" description="Basic residues" evidence="1">
    <location>
        <begin position="199"/>
        <end position="211"/>
    </location>
</feature>
<evidence type="ECO:0000313" key="4">
    <source>
        <dbReference type="Proteomes" id="UP000499080"/>
    </source>
</evidence>
<dbReference type="SUPFAM" id="SSF53098">
    <property type="entry name" value="Ribonuclease H-like"/>
    <property type="match status" value="1"/>
</dbReference>
<evidence type="ECO:0000259" key="2">
    <source>
        <dbReference type="PROSITE" id="PS50994"/>
    </source>
</evidence>
<sequence>MKSIFARHGIPEVVITDGGPPFDSFALKAFFVEWGIEHNTTSPYFSRSNAQVERAIQTLKRSLIKADREGKDIYLVLLDYRISPSPDLASPAELLMGRKLRSMLPCLSKQLEPKYPIKDTLKALKHRQNIQNKYFKKNGKMYVRNRFFIREDKSNKFYENVRTPEDFYSSEEQETVVMPDNNQQNTVILPKNAQPTSRFGRKPKLKRYGFD</sequence>
<name>A0A4Y2A2B4_ARAVE</name>
<dbReference type="GO" id="GO:0015074">
    <property type="term" value="P:DNA integration"/>
    <property type="evidence" value="ECO:0007669"/>
    <property type="project" value="InterPro"/>
</dbReference>
<evidence type="ECO:0000313" key="3">
    <source>
        <dbReference type="EMBL" id="GBL73918.1"/>
    </source>
</evidence>
<dbReference type="Gene3D" id="3.30.420.10">
    <property type="entry name" value="Ribonuclease H-like superfamily/Ribonuclease H"/>
    <property type="match status" value="1"/>
</dbReference>
<organism evidence="3 4">
    <name type="scientific">Araneus ventricosus</name>
    <name type="common">Orbweaver spider</name>
    <name type="synonym">Epeira ventricosa</name>
    <dbReference type="NCBI Taxonomy" id="182803"/>
    <lineage>
        <taxon>Eukaryota</taxon>
        <taxon>Metazoa</taxon>
        <taxon>Ecdysozoa</taxon>
        <taxon>Arthropoda</taxon>
        <taxon>Chelicerata</taxon>
        <taxon>Arachnida</taxon>
        <taxon>Araneae</taxon>
        <taxon>Araneomorphae</taxon>
        <taxon>Entelegynae</taxon>
        <taxon>Araneoidea</taxon>
        <taxon>Araneidae</taxon>
        <taxon>Araneus</taxon>
    </lineage>
</organism>
<dbReference type="AlphaFoldDB" id="A0A4Y2A2B4"/>